<dbReference type="PROSITE" id="PS50878">
    <property type="entry name" value="RT_POL"/>
    <property type="match status" value="1"/>
</dbReference>
<dbReference type="OrthoDB" id="416454at2759"/>
<proteinExistence type="predicted"/>
<accession>A0A2I0T465</accession>
<keyword evidence="3" id="KW-1185">Reference proteome</keyword>
<evidence type="ECO:0000313" key="2">
    <source>
        <dbReference type="EMBL" id="PKU28586.1"/>
    </source>
</evidence>
<organism evidence="2 3">
    <name type="scientific">Limosa lapponica baueri</name>
    <dbReference type="NCBI Taxonomy" id="1758121"/>
    <lineage>
        <taxon>Eukaryota</taxon>
        <taxon>Metazoa</taxon>
        <taxon>Chordata</taxon>
        <taxon>Craniata</taxon>
        <taxon>Vertebrata</taxon>
        <taxon>Euteleostomi</taxon>
        <taxon>Archelosauria</taxon>
        <taxon>Archosauria</taxon>
        <taxon>Dinosauria</taxon>
        <taxon>Saurischia</taxon>
        <taxon>Theropoda</taxon>
        <taxon>Coelurosauria</taxon>
        <taxon>Aves</taxon>
        <taxon>Neognathae</taxon>
        <taxon>Neoaves</taxon>
        <taxon>Charadriiformes</taxon>
        <taxon>Scolopacidae</taxon>
        <taxon>Limosa</taxon>
    </lineage>
</organism>
<dbReference type="Pfam" id="PF00078">
    <property type="entry name" value="RVT_1"/>
    <property type="match status" value="1"/>
</dbReference>
<reference evidence="3" key="1">
    <citation type="submission" date="2017-11" db="EMBL/GenBank/DDBJ databases">
        <authorList>
            <person name="Lima N.C."/>
            <person name="Parody-Merino A.M."/>
            <person name="Battley P.F."/>
            <person name="Fidler A.E."/>
            <person name="Prosdocimi F."/>
        </authorList>
    </citation>
    <scope>NUCLEOTIDE SEQUENCE [LARGE SCALE GENOMIC DNA]</scope>
</reference>
<protein>
    <recommendedName>
        <fullName evidence="1">Reverse transcriptase domain-containing protein</fullName>
    </recommendedName>
</protein>
<reference evidence="3" key="2">
    <citation type="submission" date="2017-12" db="EMBL/GenBank/DDBJ databases">
        <title>Genome sequence of the Bar-tailed Godwit (Limosa lapponica baueri).</title>
        <authorList>
            <person name="Lima N.C.B."/>
            <person name="Parody-Merino A.M."/>
            <person name="Battley P.F."/>
            <person name="Fidler A.E."/>
            <person name="Prosdocimi F."/>
        </authorList>
    </citation>
    <scope>NUCLEOTIDE SEQUENCE [LARGE SCALE GENOMIC DNA]</scope>
</reference>
<dbReference type="AlphaFoldDB" id="A0A2I0T465"/>
<dbReference type="InterPro" id="IPR000477">
    <property type="entry name" value="RT_dom"/>
</dbReference>
<dbReference type="Proteomes" id="UP000233556">
    <property type="component" value="Unassembled WGS sequence"/>
</dbReference>
<evidence type="ECO:0000259" key="1">
    <source>
        <dbReference type="PROSITE" id="PS50878"/>
    </source>
</evidence>
<gene>
    <name evidence="2" type="ORF">llap_21110</name>
</gene>
<evidence type="ECO:0000313" key="3">
    <source>
        <dbReference type="Proteomes" id="UP000233556"/>
    </source>
</evidence>
<feature type="domain" description="Reverse transcriptase" evidence="1">
    <location>
        <begin position="45"/>
        <end position="213"/>
    </location>
</feature>
<name>A0A2I0T465_LIMLA</name>
<dbReference type="EMBL" id="KZ519977">
    <property type="protein sequence ID" value="PKU28586.1"/>
    <property type="molecule type" value="Genomic_DNA"/>
</dbReference>
<sequence length="213" mass="23812">MMSYGTSEVDIRPEEKDLGLLMDEKLNMSRQCALAAQKANCILGCIKRSVASGSWETKGNVIPIFKKGKEEDPGNYRPVSLTSIPGKVMEQLILETSSRHVKDKKVIRSSYHGFTKGKSCLTNLITTFDEVTGLVDEGRAVDIAYLDFRNGFDPVSHKIFIEKLLNYSLDEQTVKWIENWLNDQAQRVVISRAMSSWRPVTSSVPQGSILGPV</sequence>
<dbReference type="PANTHER" id="PTHR33332">
    <property type="entry name" value="REVERSE TRANSCRIPTASE DOMAIN-CONTAINING PROTEIN"/>
    <property type="match status" value="1"/>
</dbReference>